<comment type="similarity">
    <text evidence="5">Belongs to the protein kinase superfamily. Ser/Thr protein kinase family. GCN2 subfamily.</text>
</comment>
<dbReference type="GO" id="GO:0005524">
    <property type="term" value="F:ATP binding"/>
    <property type="evidence" value="ECO:0007669"/>
    <property type="project" value="UniProtKB-UniRule"/>
</dbReference>
<dbReference type="CDD" id="cd14052">
    <property type="entry name" value="PTKc_Wee1_fungi"/>
    <property type="match status" value="1"/>
</dbReference>
<dbReference type="SUPFAM" id="SSF56112">
    <property type="entry name" value="Protein kinase-like (PK-like)"/>
    <property type="match status" value="1"/>
</dbReference>
<feature type="region of interest" description="Disordered" evidence="7">
    <location>
        <begin position="373"/>
        <end position="439"/>
    </location>
</feature>
<dbReference type="PROSITE" id="PS00108">
    <property type="entry name" value="PROTEIN_KINASE_ST"/>
    <property type="match status" value="1"/>
</dbReference>
<sequence length="786" mass="87029">MSLEKGRYPFIVTNAKSRNQRNAKNQVQQMTASTTRKPDCQGICELVGVSFESRAQANVARVVKSPKKQAILVENEVHLHPDMSDEEMLETDGSSASSRASSRASSKSSGRCSGSGHKNVLQFVGSKKHGGENAPGLTRSAGTLNLLLGRDAEVPTINEYMDSWSPFKERPESQGNLKRSASRSELSPFVNDPDILRRWVYKKRDDQPVDAVSSTPGASAHMSKHRKTLDRSFSAAKPDQVAFTSSGLVSKMRSNLLPPKINTPETPVKKSPLSRDTENLSLQDSPVHFNSFVSGIFDSTLASPLGTASSRFQTTNMTTASLTSIKSRKTKASRVLNNNVLTDTLQQFTDELYGIYDEGSFFSDYAPPTAPAISVTLDPGSPLHNTPTKSHSFTQPSSSSAGMHRSHRSINAKVNRASSSASPSRETSQTNPDSHLATKFSNVGTIGSGQFSEVYQVTFLPTNTRYAVKSMRPNKYNSTKRILQEIKILSEISETTLDHEGKEYVLNFISSWTYGGFYYVMTEFCENGNLDKFLQEQVSKKKTRLEDWRIWKIIIELCLALRFIHESCQIAHLDLKPANVLITFEGNLKLGDFGIATKLPVQDVGFENEGDREYIAPEIISEGIYDFRADIFSLGLMIVEIAANVVLPDNGHAWHKLRSGDLSDAGNLSSAEIHSESLFSETKTSTMGTNVHSGEVSDKLDLRLDQVSKIPAWVPKFLIDGVSLEKMVRRMIQPNYTKRPTADEILHTEECEYVEMTRKAGAIIQEDDFGPKPDLFMETSDKCASR</sequence>
<dbReference type="PANTHER" id="PTHR11042:SF196">
    <property type="entry name" value="MITOSIS INHIBITOR PROTEIN KINASE SWE1"/>
    <property type="match status" value="1"/>
</dbReference>
<evidence type="ECO:0000256" key="7">
    <source>
        <dbReference type="SAM" id="MobiDB-lite"/>
    </source>
</evidence>
<feature type="region of interest" description="Disordered" evidence="7">
    <location>
        <begin position="255"/>
        <end position="278"/>
    </location>
</feature>
<feature type="domain" description="Protein kinase" evidence="8">
    <location>
        <begin position="440"/>
        <end position="754"/>
    </location>
</feature>
<evidence type="ECO:0000259" key="8">
    <source>
        <dbReference type="PROSITE" id="PS50011"/>
    </source>
</evidence>
<dbReference type="Gene3D" id="1.10.510.10">
    <property type="entry name" value="Transferase(Phosphotransferase) domain 1"/>
    <property type="match status" value="1"/>
</dbReference>
<evidence type="ECO:0000256" key="6">
    <source>
        <dbReference type="PROSITE-ProRule" id="PRU10141"/>
    </source>
</evidence>
<dbReference type="InterPro" id="IPR011009">
    <property type="entry name" value="Kinase-like_dom_sf"/>
</dbReference>
<dbReference type="GO" id="GO:0005737">
    <property type="term" value="C:cytoplasm"/>
    <property type="evidence" value="ECO:0007669"/>
    <property type="project" value="TreeGrafter"/>
</dbReference>
<dbReference type="EMBL" id="LT598469">
    <property type="protein sequence ID" value="SCV00878.1"/>
    <property type="molecule type" value="Genomic_DNA"/>
</dbReference>
<feature type="binding site" evidence="6">
    <location>
        <position position="469"/>
    </location>
    <ligand>
        <name>ATP</name>
        <dbReference type="ChEBI" id="CHEBI:30616"/>
    </ligand>
</feature>
<dbReference type="AlphaFoldDB" id="A0A1G4K9X0"/>
<dbReference type="STRING" id="1230905.A0A1G4K9X0"/>
<dbReference type="SMART" id="SM00220">
    <property type="entry name" value="S_TKc"/>
    <property type="match status" value="1"/>
</dbReference>
<feature type="compositionally biased region" description="Low complexity" evidence="7">
    <location>
        <begin position="416"/>
        <end position="425"/>
    </location>
</feature>
<name>A0A1G4K9X0_9SACH</name>
<dbReference type="OrthoDB" id="5337378at2759"/>
<evidence type="ECO:0000313" key="10">
    <source>
        <dbReference type="Proteomes" id="UP000191024"/>
    </source>
</evidence>
<dbReference type="PANTHER" id="PTHR11042">
    <property type="entry name" value="EUKARYOTIC TRANSLATION INITIATION FACTOR 2-ALPHA KINASE EIF2-ALPHA KINASE -RELATED"/>
    <property type="match status" value="1"/>
</dbReference>
<dbReference type="GO" id="GO:0005634">
    <property type="term" value="C:nucleus"/>
    <property type="evidence" value="ECO:0007669"/>
    <property type="project" value="TreeGrafter"/>
</dbReference>
<feature type="compositionally biased region" description="Low complexity" evidence="7">
    <location>
        <begin position="93"/>
        <end position="116"/>
    </location>
</feature>
<evidence type="ECO:0000256" key="4">
    <source>
        <dbReference type="ARBA" id="ARBA00022840"/>
    </source>
</evidence>
<keyword evidence="4 6" id="KW-0067">ATP-binding</keyword>
<feature type="region of interest" description="Disordered" evidence="7">
    <location>
        <begin position="207"/>
        <end position="233"/>
    </location>
</feature>
<accession>A0A1G4K9X0</accession>
<organism evidence="9 10">
    <name type="scientific">Lachancea mirantina</name>
    <dbReference type="NCBI Taxonomy" id="1230905"/>
    <lineage>
        <taxon>Eukaryota</taxon>
        <taxon>Fungi</taxon>
        <taxon>Dikarya</taxon>
        <taxon>Ascomycota</taxon>
        <taxon>Saccharomycotina</taxon>
        <taxon>Saccharomycetes</taxon>
        <taxon>Saccharomycetales</taxon>
        <taxon>Saccharomycetaceae</taxon>
        <taxon>Lachancea</taxon>
    </lineage>
</organism>
<evidence type="ECO:0000256" key="1">
    <source>
        <dbReference type="ARBA" id="ARBA00022679"/>
    </source>
</evidence>
<dbReference type="GO" id="GO:0110031">
    <property type="term" value="P:negative regulation of G2/MI transition of meiotic cell cycle"/>
    <property type="evidence" value="ECO:0007669"/>
    <property type="project" value="TreeGrafter"/>
</dbReference>
<dbReference type="Pfam" id="PF00069">
    <property type="entry name" value="Pkinase"/>
    <property type="match status" value="1"/>
</dbReference>
<dbReference type="PROSITE" id="PS00107">
    <property type="entry name" value="PROTEIN_KINASE_ATP"/>
    <property type="match status" value="1"/>
</dbReference>
<keyword evidence="2 6" id="KW-0547">Nucleotide-binding</keyword>
<evidence type="ECO:0000256" key="5">
    <source>
        <dbReference type="ARBA" id="ARBA00037982"/>
    </source>
</evidence>
<feature type="compositionally biased region" description="Polar residues" evidence="7">
    <location>
        <begin position="426"/>
        <end position="439"/>
    </location>
</feature>
<evidence type="ECO:0000256" key="2">
    <source>
        <dbReference type="ARBA" id="ARBA00022741"/>
    </source>
</evidence>
<feature type="compositionally biased region" description="Polar residues" evidence="7">
    <location>
        <begin position="383"/>
        <end position="401"/>
    </location>
</feature>
<dbReference type="PROSITE" id="PS50011">
    <property type="entry name" value="PROTEIN_KINASE_DOM"/>
    <property type="match status" value="1"/>
</dbReference>
<dbReference type="InterPro" id="IPR050339">
    <property type="entry name" value="CC_SR_Kinase"/>
</dbReference>
<reference evidence="9 10" key="1">
    <citation type="submission" date="2016-03" db="EMBL/GenBank/DDBJ databases">
        <authorList>
            <person name="Devillers H."/>
        </authorList>
    </citation>
    <scope>NUCLEOTIDE SEQUENCE [LARGE SCALE GENOMIC DNA]</scope>
    <source>
        <strain evidence="9">CBS 11717</strain>
    </source>
</reference>
<dbReference type="InterPro" id="IPR008271">
    <property type="entry name" value="Ser/Thr_kinase_AS"/>
</dbReference>
<evidence type="ECO:0000256" key="3">
    <source>
        <dbReference type="ARBA" id="ARBA00022777"/>
    </source>
</evidence>
<dbReference type="Proteomes" id="UP000191024">
    <property type="component" value="Chromosome G"/>
</dbReference>
<feature type="region of interest" description="Disordered" evidence="7">
    <location>
        <begin position="165"/>
        <end position="185"/>
    </location>
</feature>
<feature type="compositionally biased region" description="Polar residues" evidence="7">
    <location>
        <begin position="173"/>
        <end position="185"/>
    </location>
</feature>
<protein>
    <submittedName>
        <fullName evidence="9">LAMI_0G07888g1_1</fullName>
    </submittedName>
</protein>
<dbReference type="InterPro" id="IPR017441">
    <property type="entry name" value="Protein_kinase_ATP_BS"/>
</dbReference>
<dbReference type="InterPro" id="IPR000719">
    <property type="entry name" value="Prot_kinase_dom"/>
</dbReference>
<dbReference type="GO" id="GO:0004713">
    <property type="term" value="F:protein tyrosine kinase activity"/>
    <property type="evidence" value="ECO:0007669"/>
    <property type="project" value="TreeGrafter"/>
</dbReference>
<keyword evidence="3" id="KW-0418">Kinase</keyword>
<feature type="region of interest" description="Disordered" evidence="7">
    <location>
        <begin position="78"/>
        <end position="118"/>
    </location>
</feature>
<keyword evidence="10" id="KW-1185">Reference proteome</keyword>
<gene>
    <name evidence="9" type="ORF">LAMI_0G07888G</name>
</gene>
<dbReference type="FunFam" id="3.30.200.20:FF:000754">
    <property type="entry name" value="Tyrosine kinase"/>
    <property type="match status" value="1"/>
</dbReference>
<keyword evidence="1" id="KW-0808">Transferase</keyword>
<dbReference type="Gene3D" id="3.30.200.20">
    <property type="entry name" value="Phosphorylase Kinase, domain 1"/>
    <property type="match status" value="1"/>
</dbReference>
<proteinExistence type="inferred from homology"/>
<evidence type="ECO:0000313" key="9">
    <source>
        <dbReference type="EMBL" id="SCV00878.1"/>
    </source>
</evidence>